<proteinExistence type="inferred from homology"/>
<reference evidence="13" key="2">
    <citation type="submission" date="2025-09" db="UniProtKB">
        <authorList>
            <consortium name="Ensembl"/>
        </authorList>
    </citation>
    <scope>IDENTIFICATION</scope>
</reference>
<dbReference type="AlphaFoldDB" id="A0A8C9ANC1"/>
<evidence type="ECO:0000256" key="9">
    <source>
        <dbReference type="ARBA" id="ARBA00023136"/>
    </source>
</evidence>
<evidence type="ECO:0000256" key="7">
    <source>
        <dbReference type="ARBA" id="ARBA00022989"/>
    </source>
</evidence>
<evidence type="ECO:0000256" key="11">
    <source>
        <dbReference type="ARBA" id="ARBA00041121"/>
    </source>
</evidence>
<evidence type="ECO:0000256" key="5">
    <source>
        <dbReference type="ARBA" id="ARBA00022792"/>
    </source>
</evidence>
<dbReference type="Pfam" id="PF06522">
    <property type="entry name" value="B12D"/>
    <property type="match status" value="1"/>
</dbReference>
<keyword evidence="6" id="KW-0249">Electron transport</keyword>
<feature type="transmembrane region" description="Helical" evidence="12">
    <location>
        <begin position="20"/>
        <end position="39"/>
    </location>
</feature>
<dbReference type="Proteomes" id="UP000694414">
    <property type="component" value="Unplaced"/>
</dbReference>
<organism evidence="13 14">
    <name type="scientific">Prolemur simus</name>
    <name type="common">Greater bamboo lemur</name>
    <name type="synonym">Hapalemur simus</name>
    <dbReference type="NCBI Taxonomy" id="1328070"/>
    <lineage>
        <taxon>Eukaryota</taxon>
        <taxon>Metazoa</taxon>
        <taxon>Chordata</taxon>
        <taxon>Craniata</taxon>
        <taxon>Vertebrata</taxon>
        <taxon>Euteleostomi</taxon>
        <taxon>Mammalia</taxon>
        <taxon>Eutheria</taxon>
        <taxon>Euarchontoglires</taxon>
        <taxon>Primates</taxon>
        <taxon>Strepsirrhini</taxon>
        <taxon>Lemuriformes</taxon>
        <taxon>Lemuridae</taxon>
        <taxon>Prolemur</taxon>
    </lineage>
</organism>
<keyword evidence="4 12" id="KW-0812">Transmembrane</keyword>
<keyword evidence="3" id="KW-0679">Respiratory chain</keyword>
<evidence type="ECO:0000256" key="12">
    <source>
        <dbReference type="SAM" id="Phobius"/>
    </source>
</evidence>
<dbReference type="PANTHER" id="PTHR14256:SF4">
    <property type="entry name" value="CYTOCHROME C OXIDASE SUBUNIT NDUFA4"/>
    <property type="match status" value="1"/>
</dbReference>
<accession>A0A8C9ANC1</accession>
<evidence type="ECO:0000256" key="3">
    <source>
        <dbReference type="ARBA" id="ARBA00022660"/>
    </source>
</evidence>
<evidence type="ECO:0000256" key="10">
    <source>
        <dbReference type="ARBA" id="ARBA00038186"/>
    </source>
</evidence>
<keyword evidence="2" id="KW-0813">Transport</keyword>
<dbReference type="GeneTree" id="ENSGT00940000154268"/>
<keyword evidence="9 12" id="KW-0472">Membrane</keyword>
<comment type="subcellular location">
    <subcellularLocation>
        <location evidence="1">Mitochondrion inner membrane</location>
        <topology evidence="1">Single-pass membrane protein</topology>
    </subcellularLocation>
</comment>
<evidence type="ECO:0000256" key="1">
    <source>
        <dbReference type="ARBA" id="ARBA00004434"/>
    </source>
</evidence>
<evidence type="ECO:0000313" key="14">
    <source>
        <dbReference type="Proteomes" id="UP000694414"/>
    </source>
</evidence>
<dbReference type="GO" id="GO:0005743">
    <property type="term" value="C:mitochondrial inner membrane"/>
    <property type="evidence" value="ECO:0007669"/>
    <property type="project" value="UniProtKB-SubCell"/>
</dbReference>
<sequence>MLHQILGQSRKHHLSLVPLFVPIGAGGTGAALYALRLAVFNPDVSWDRKNNNPEPCNKLGPKDRRKFYLVNVEYSKLKKGGPGF</sequence>
<keyword evidence="14" id="KW-1185">Reference proteome</keyword>
<evidence type="ECO:0000256" key="6">
    <source>
        <dbReference type="ARBA" id="ARBA00022982"/>
    </source>
</evidence>
<dbReference type="InterPro" id="IPR010530">
    <property type="entry name" value="B12D"/>
</dbReference>
<comment type="similarity">
    <text evidence="10">Belongs to the complex IV NDUFA4 subunit family.</text>
</comment>
<evidence type="ECO:0000256" key="4">
    <source>
        <dbReference type="ARBA" id="ARBA00022692"/>
    </source>
</evidence>
<evidence type="ECO:0000256" key="8">
    <source>
        <dbReference type="ARBA" id="ARBA00023128"/>
    </source>
</evidence>
<keyword evidence="5" id="KW-0999">Mitochondrion inner membrane</keyword>
<dbReference type="Ensembl" id="ENSPSMT00000040537.1">
    <property type="protein sequence ID" value="ENSPSMP00000035159.1"/>
    <property type="gene ID" value="ENSPSMG00000024245.1"/>
</dbReference>
<evidence type="ECO:0000256" key="2">
    <source>
        <dbReference type="ARBA" id="ARBA00022448"/>
    </source>
</evidence>
<evidence type="ECO:0000313" key="13">
    <source>
        <dbReference type="Ensembl" id="ENSPSMP00000035159.1"/>
    </source>
</evidence>
<keyword evidence="8" id="KW-0496">Mitochondrion</keyword>
<dbReference type="PANTHER" id="PTHR14256">
    <property type="entry name" value="NADH-UBIQUINONE OXIDOREDUCTASE MLRQ SUBUNIT"/>
    <property type="match status" value="1"/>
</dbReference>
<reference evidence="13" key="1">
    <citation type="submission" date="2025-08" db="UniProtKB">
        <authorList>
            <consortium name="Ensembl"/>
        </authorList>
    </citation>
    <scope>IDENTIFICATION</scope>
</reference>
<keyword evidence="7 12" id="KW-1133">Transmembrane helix</keyword>
<protein>
    <recommendedName>
        <fullName evidence="11">Cytochrome c oxidase subunit NDUFA4</fullName>
    </recommendedName>
</protein>
<name>A0A8C9ANC1_PROSS</name>